<gene>
    <name evidence="2" type="ORF">Pyn_03610</name>
</gene>
<keyword evidence="2" id="KW-0675">Receptor</keyword>
<evidence type="ECO:0000256" key="1">
    <source>
        <dbReference type="SAM" id="SignalP"/>
    </source>
</evidence>
<organism evidence="2 3">
    <name type="scientific">Prunus yedoensis var. nudiflora</name>
    <dbReference type="NCBI Taxonomy" id="2094558"/>
    <lineage>
        <taxon>Eukaryota</taxon>
        <taxon>Viridiplantae</taxon>
        <taxon>Streptophyta</taxon>
        <taxon>Embryophyta</taxon>
        <taxon>Tracheophyta</taxon>
        <taxon>Spermatophyta</taxon>
        <taxon>Magnoliopsida</taxon>
        <taxon>eudicotyledons</taxon>
        <taxon>Gunneridae</taxon>
        <taxon>Pentapetalae</taxon>
        <taxon>rosids</taxon>
        <taxon>fabids</taxon>
        <taxon>Rosales</taxon>
        <taxon>Rosaceae</taxon>
        <taxon>Amygdaloideae</taxon>
        <taxon>Amygdaleae</taxon>
        <taxon>Prunus</taxon>
    </lineage>
</organism>
<keyword evidence="1" id="KW-0732">Signal</keyword>
<dbReference type="AlphaFoldDB" id="A0A315ABQ0"/>
<keyword evidence="2" id="KW-0808">Transferase</keyword>
<sequence>MGLPKGILITFLVVPFAIMLHQAAIGTAESAAKPKDFLFVYLMKKLTKLPSTLKAILPLIMGHFS</sequence>
<proteinExistence type="predicted"/>
<feature type="signal peptide" evidence="1">
    <location>
        <begin position="1"/>
        <end position="23"/>
    </location>
</feature>
<dbReference type="GO" id="GO:0030246">
    <property type="term" value="F:carbohydrate binding"/>
    <property type="evidence" value="ECO:0007669"/>
    <property type="project" value="UniProtKB-KW"/>
</dbReference>
<evidence type="ECO:0000313" key="2">
    <source>
        <dbReference type="EMBL" id="PQQ11656.1"/>
    </source>
</evidence>
<dbReference type="EMBL" id="PJQY01000387">
    <property type="protein sequence ID" value="PQQ11656.1"/>
    <property type="molecule type" value="Genomic_DNA"/>
</dbReference>
<reference evidence="2 3" key="1">
    <citation type="submission" date="2018-02" db="EMBL/GenBank/DDBJ databases">
        <title>Draft genome of wild Prunus yedoensis var. nudiflora.</title>
        <authorList>
            <person name="Baek S."/>
            <person name="Kim J.-H."/>
            <person name="Choi K."/>
            <person name="Kim G.-B."/>
            <person name="Cho A."/>
            <person name="Jang H."/>
            <person name="Shin C.-H."/>
            <person name="Yu H.-J."/>
            <person name="Mun J.-H."/>
        </authorList>
    </citation>
    <scope>NUCLEOTIDE SEQUENCE [LARGE SCALE GENOMIC DNA]</scope>
    <source>
        <strain evidence="3">cv. Jeju island</strain>
        <tissue evidence="2">Leaf</tissue>
    </source>
</reference>
<accession>A0A315ABQ0</accession>
<comment type="caution">
    <text evidence="2">The sequence shown here is derived from an EMBL/GenBank/DDBJ whole genome shotgun (WGS) entry which is preliminary data.</text>
</comment>
<dbReference type="Proteomes" id="UP000250321">
    <property type="component" value="Unassembled WGS sequence"/>
</dbReference>
<name>A0A315ABQ0_PRUYE</name>
<dbReference type="GO" id="GO:0016301">
    <property type="term" value="F:kinase activity"/>
    <property type="evidence" value="ECO:0007669"/>
    <property type="project" value="UniProtKB-KW"/>
</dbReference>
<protein>
    <submittedName>
        <fullName evidence="2">Putative L-type lectin-domain containing receptor kinase S.5</fullName>
    </submittedName>
</protein>
<keyword evidence="2" id="KW-0430">Lectin</keyword>
<evidence type="ECO:0000313" key="3">
    <source>
        <dbReference type="Proteomes" id="UP000250321"/>
    </source>
</evidence>
<feature type="chain" id="PRO_5016402804" evidence="1">
    <location>
        <begin position="24"/>
        <end position="65"/>
    </location>
</feature>
<keyword evidence="3" id="KW-1185">Reference proteome</keyword>
<keyword evidence="2" id="KW-0418">Kinase</keyword>